<dbReference type="EMBL" id="JAIRBA010000007">
    <property type="protein sequence ID" value="MCG2418405.1"/>
    <property type="molecule type" value="Genomic_DNA"/>
</dbReference>
<comment type="caution">
    <text evidence="2">The sequence shown here is derived from an EMBL/GenBank/DDBJ whole genome shotgun (WGS) entry which is preliminary data.</text>
</comment>
<dbReference type="Gene3D" id="3.30.2310.20">
    <property type="entry name" value="RelE-like"/>
    <property type="match status" value="1"/>
</dbReference>
<evidence type="ECO:0000256" key="1">
    <source>
        <dbReference type="ARBA" id="ARBA00022649"/>
    </source>
</evidence>
<evidence type="ECO:0000313" key="3">
    <source>
        <dbReference type="Proteomes" id="UP001139461"/>
    </source>
</evidence>
<proteinExistence type="predicted"/>
<dbReference type="InterPro" id="IPR007712">
    <property type="entry name" value="RelE/ParE_toxin"/>
</dbReference>
<protein>
    <submittedName>
        <fullName evidence="2">Type II toxin-antitoxin system RelE/ParE family toxin</fullName>
    </submittedName>
</protein>
<dbReference type="InterPro" id="IPR035093">
    <property type="entry name" value="RelE/ParE_toxin_dom_sf"/>
</dbReference>
<dbReference type="AlphaFoldDB" id="A0A9X1QTE5"/>
<organism evidence="2 3">
    <name type="scientific">Aequorivita vitellina</name>
    <dbReference type="NCBI Taxonomy" id="2874475"/>
    <lineage>
        <taxon>Bacteria</taxon>
        <taxon>Pseudomonadati</taxon>
        <taxon>Bacteroidota</taxon>
        <taxon>Flavobacteriia</taxon>
        <taxon>Flavobacteriales</taxon>
        <taxon>Flavobacteriaceae</taxon>
        <taxon>Aequorivita</taxon>
    </lineage>
</organism>
<sequence length="99" mass="11984">MYQLRIRNIAHEDANEIFDYYGNIDSTLAIRFLNSLYSELDAIAENPELFQNKYKNIRVRYLQKFPFGIHYRIVDKEIIEILSFIHTSRDPKIWKKRNS</sequence>
<dbReference type="Pfam" id="PF05016">
    <property type="entry name" value="ParE_toxin"/>
    <property type="match status" value="1"/>
</dbReference>
<keyword evidence="1" id="KW-1277">Toxin-antitoxin system</keyword>
<dbReference type="Proteomes" id="UP001139461">
    <property type="component" value="Unassembled WGS sequence"/>
</dbReference>
<evidence type="ECO:0000313" key="2">
    <source>
        <dbReference type="EMBL" id="MCG2418405.1"/>
    </source>
</evidence>
<gene>
    <name evidence="2" type="ORF">K8089_05165</name>
</gene>
<name>A0A9X1QTE5_9FLAO</name>
<dbReference type="RefSeq" id="WP_237602222.1">
    <property type="nucleotide sequence ID" value="NZ_JAIRBA010000007.1"/>
</dbReference>
<reference evidence="2" key="1">
    <citation type="submission" date="2021-09" db="EMBL/GenBank/DDBJ databases">
        <title>Genome of Aequorivita sp. strain F47161.</title>
        <authorList>
            <person name="Wang Y."/>
        </authorList>
    </citation>
    <scope>NUCLEOTIDE SEQUENCE</scope>
    <source>
        <strain evidence="2">F47161</strain>
    </source>
</reference>
<accession>A0A9X1QTE5</accession>
<keyword evidence="3" id="KW-1185">Reference proteome</keyword>